<keyword evidence="3 7" id="KW-1133">Transmembrane helix</keyword>
<feature type="transmembrane region" description="Helical" evidence="7">
    <location>
        <begin position="12"/>
        <end position="30"/>
    </location>
</feature>
<evidence type="ECO:0000256" key="5">
    <source>
        <dbReference type="ARBA" id="ARBA00023239"/>
    </source>
</evidence>
<keyword evidence="4 7" id="KW-0472">Membrane</keyword>
<organism evidence="8">
    <name type="scientific">freshwater metagenome</name>
    <dbReference type="NCBI Taxonomy" id="449393"/>
    <lineage>
        <taxon>unclassified sequences</taxon>
        <taxon>metagenomes</taxon>
        <taxon>ecological metagenomes</taxon>
    </lineage>
</organism>
<dbReference type="HAMAP" id="MF_02065">
    <property type="entry name" value="MltG"/>
    <property type="match status" value="1"/>
</dbReference>
<dbReference type="Gene3D" id="3.30.1490.480">
    <property type="entry name" value="Endolytic murein transglycosylase"/>
    <property type="match status" value="1"/>
</dbReference>
<dbReference type="InterPro" id="IPR003770">
    <property type="entry name" value="MLTG-like"/>
</dbReference>
<gene>
    <name evidence="8" type="ORF">UFOPK1689_00083</name>
</gene>
<dbReference type="PANTHER" id="PTHR30518">
    <property type="entry name" value="ENDOLYTIC MUREIN TRANSGLYCOSYLASE"/>
    <property type="match status" value="1"/>
</dbReference>
<evidence type="ECO:0000256" key="7">
    <source>
        <dbReference type="SAM" id="Phobius"/>
    </source>
</evidence>
<dbReference type="AlphaFoldDB" id="A0A6J6DD10"/>
<evidence type="ECO:0000256" key="2">
    <source>
        <dbReference type="ARBA" id="ARBA00022692"/>
    </source>
</evidence>
<dbReference type="GO" id="GO:0071555">
    <property type="term" value="P:cell wall organization"/>
    <property type="evidence" value="ECO:0007669"/>
    <property type="project" value="UniProtKB-KW"/>
</dbReference>
<evidence type="ECO:0000256" key="3">
    <source>
        <dbReference type="ARBA" id="ARBA00022989"/>
    </source>
</evidence>
<dbReference type="EMBL" id="CAEZTN010000001">
    <property type="protein sequence ID" value="CAB4561822.1"/>
    <property type="molecule type" value="Genomic_DNA"/>
</dbReference>
<proteinExistence type="inferred from homology"/>
<keyword evidence="1" id="KW-1003">Cell membrane</keyword>
<evidence type="ECO:0000256" key="6">
    <source>
        <dbReference type="ARBA" id="ARBA00023316"/>
    </source>
</evidence>
<dbReference type="Pfam" id="PF02618">
    <property type="entry name" value="YceG"/>
    <property type="match status" value="1"/>
</dbReference>
<sequence>MKNLQNVQGLRRVFLSIVLIFALTLGIFTVRSQNSSAPDYPFAQIMESSPEVVIEIPNGATGSQIAKILFDNGVVKSAASYFQTAVGDERSQKVAPGSHRINLEISAEQALDQLLDPKRIPNLLKVFEGEWKSEVAQSLVAYGFSQAEVGSAYRSVVLPKGFGDVEGLLFPAQYTFEKETSALEVIQQMINRFESDAWAQKILAYKNGFTPLEMLTIASIIQAEGETKAFTKVSRVIFNRLEKGIPLQMDATVHYVKKSRGNIFLSTQSTLLKSPYNTYRNRGLPPGPIGNPGSAAMSAALNPADGDWLYFITVAPEDTRFTASFDQFNEWKALYTKNRKAGLFK</sequence>
<dbReference type="PANTHER" id="PTHR30518:SF2">
    <property type="entry name" value="ENDOLYTIC MUREIN TRANSGLYCOSYLASE"/>
    <property type="match status" value="1"/>
</dbReference>
<accession>A0A6J6DD10</accession>
<keyword evidence="6" id="KW-0961">Cell wall biogenesis/degradation</keyword>
<keyword evidence="5" id="KW-0456">Lyase</keyword>
<name>A0A6J6DD10_9ZZZZ</name>
<evidence type="ECO:0000256" key="1">
    <source>
        <dbReference type="ARBA" id="ARBA00022475"/>
    </source>
</evidence>
<reference evidence="8" key="1">
    <citation type="submission" date="2020-05" db="EMBL/GenBank/DDBJ databases">
        <authorList>
            <person name="Chiriac C."/>
            <person name="Salcher M."/>
            <person name="Ghai R."/>
            <person name="Kavagutti S V."/>
        </authorList>
    </citation>
    <scope>NUCLEOTIDE SEQUENCE</scope>
</reference>
<dbReference type="NCBIfam" id="TIGR00247">
    <property type="entry name" value="endolytic transglycosylase MltG"/>
    <property type="match status" value="1"/>
</dbReference>
<evidence type="ECO:0000256" key="4">
    <source>
        <dbReference type="ARBA" id="ARBA00023136"/>
    </source>
</evidence>
<evidence type="ECO:0000313" key="8">
    <source>
        <dbReference type="EMBL" id="CAB4561822.1"/>
    </source>
</evidence>
<dbReference type="GO" id="GO:0016829">
    <property type="term" value="F:lyase activity"/>
    <property type="evidence" value="ECO:0007669"/>
    <property type="project" value="UniProtKB-KW"/>
</dbReference>
<keyword evidence="2 7" id="KW-0812">Transmembrane</keyword>
<protein>
    <submittedName>
        <fullName evidence="8">Unannotated protein</fullName>
    </submittedName>
</protein>